<organism evidence="1 2">
    <name type="scientific">Russula earlei</name>
    <dbReference type="NCBI Taxonomy" id="71964"/>
    <lineage>
        <taxon>Eukaryota</taxon>
        <taxon>Fungi</taxon>
        <taxon>Dikarya</taxon>
        <taxon>Basidiomycota</taxon>
        <taxon>Agaricomycotina</taxon>
        <taxon>Agaricomycetes</taxon>
        <taxon>Russulales</taxon>
        <taxon>Russulaceae</taxon>
        <taxon>Russula</taxon>
    </lineage>
</organism>
<dbReference type="Proteomes" id="UP001207468">
    <property type="component" value="Unassembled WGS sequence"/>
</dbReference>
<proteinExistence type="predicted"/>
<accession>A0ACC0U1C2</accession>
<protein>
    <submittedName>
        <fullName evidence="1">Nucleotide-diphospho-sugar transferase</fullName>
    </submittedName>
</protein>
<gene>
    <name evidence="1" type="ORF">F5148DRAFT_984046</name>
</gene>
<keyword evidence="2" id="KW-1185">Reference proteome</keyword>
<reference evidence="1" key="1">
    <citation type="submission" date="2021-03" db="EMBL/GenBank/DDBJ databases">
        <title>Evolutionary priming and transition to the ectomycorrhizal habit in an iconic lineage of mushroom-forming fungi: is preadaptation a requirement?</title>
        <authorList>
            <consortium name="DOE Joint Genome Institute"/>
            <person name="Looney B.P."/>
            <person name="Miyauchi S."/>
            <person name="Morin E."/>
            <person name="Drula E."/>
            <person name="Courty P.E."/>
            <person name="Chicoki N."/>
            <person name="Fauchery L."/>
            <person name="Kohler A."/>
            <person name="Kuo A."/>
            <person name="LaButti K."/>
            <person name="Pangilinan J."/>
            <person name="Lipzen A."/>
            <person name="Riley R."/>
            <person name="Andreopoulos W."/>
            <person name="He G."/>
            <person name="Johnson J."/>
            <person name="Barry K.W."/>
            <person name="Grigoriev I.V."/>
            <person name="Nagy L."/>
            <person name="Hibbett D."/>
            <person name="Henrissat B."/>
            <person name="Matheny P.B."/>
            <person name="Labbe J."/>
            <person name="Martin A.F."/>
        </authorList>
    </citation>
    <scope>NUCLEOTIDE SEQUENCE</scope>
    <source>
        <strain evidence="1">BPL698</strain>
    </source>
</reference>
<evidence type="ECO:0000313" key="2">
    <source>
        <dbReference type="Proteomes" id="UP001207468"/>
    </source>
</evidence>
<evidence type="ECO:0000313" key="1">
    <source>
        <dbReference type="EMBL" id="KAI9457740.1"/>
    </source>
</evidence>
<dbReference type="EMBL" id="JAGFNK010000217">
    <property type="protein sequence ID" value="KAI9457740.1"/>
    <property type="molecule type" value="Genomic_DNA"/>
</dbReference>
<comment type="caution">
    <text evidence="1">The sequence shown here is derived from an EMBL/GenBank/DDBJ whole genome shotgun (WGS) entry which is preliminary data.</text>
</comment>
<name>A0ACC0U1C2_9AGAM</name>
<sequence>MSRKAAYVTLLTKDSYLPGALALERSLKSVASRYPLVLLVTPTLPQRTRDALSRRNVQFREIQPLQPEGGSILATHDERFADTWSKLRVFELIEFDRVVLMDSDMLVLRNMDELMEIGLPADWIAAAHVCACNPRKFAHYPVDWIPTNCPYTPLVHPSGHTQPLSIQPSSPRPHTLLNSGLVVLTPSATLARAIVDFLRESPLVPTFIFPDQDALAAFFQGRWKPLPWVYNALKTLRVIHKNIWRDEEVRCLHYILSDKPWNARVREGDIVGDMTEVDKWWWECFDSLINELEDDPETRELLLANVAN</sequence>
<keyword evidence="1" id="KW-0808">Transferase</keyword>